<dbReference type="PROSITE" id="PS00463">
    <property type="entry name" value="ZN2_CY6_FUNGAL_1"/>
    <property type="match status" value="1"/>
</dbReference>
<reference evidence="4" key="1">
    <citation type="journal article" date="2023" name="Mol. Phylogenet. Evol.">
        <title>Genome-scale phylogeny and comparative genomics of the fungal order Sordariales.</title>
        <authorList>
            <person name="Hensen N."/>
            <person name="Bonometti L."/>
            <person name="Westerberg I."/>
            <person name="Brannstrom I.O."/>
            <person name="Guillou S."/>
            <person name="Cros-Aarteil S."/>
            <person name="Calhoun S."/>
            <person name="Haridas S."/>
            <person name="Kuo A."/>
            <person name="Mondo S."/>
            <person name="Pangilinan J."/>
            <person name="Riley R."/>
            <person name="LaButti K."/>
            <person name="Andreopoulos B."/>
            <person name="Lipzen A."/>
            <person name="Chen C."/>
            <person name="Yan M."/>
            <person name="Daum C."/>
            <person name="Ng V."/>
            <person name="Clum A."/>
            <person name="Steindorff A."/>
            <person name="Ohm R.A."/>
            <person name="Martin F."/>
            <person name="Silar P."/>
            <person name="Natvig D.O."/>
            <person name="Lalanne C."/>
            <person name="Gautier V."/>
            <person name="Ament-Velasquez S.L."/>
            <person name="Kruys A."/>
            <person name="Hutchinson M.I."/>
            <person name="Powell A.J."/>
            <person name="Barry K."/>
            <person name="Miller A.N."/>
            <person name="Grigoriev I.V."/>
            <person name="Debuchy R."/>
            <person name="Gladieux P."/>
            <person name="Hiltunen Thoren M."/>
            <person name="Johannesson H."/>
        </authorList>
    </citation>
    <scope>NUCLEOTIDE SEQUENCE</scope>
    <source>
        <strain evidence="4">CBS 757.83</strain>
    </source>
</reference>
<dbReference type="SMART" id="SM00066">
    <property type="entry name" value="GAL4"/>
    <property type="match status" value="1"/>
</dbReference>
<dbReference type="GO" id="GO:0000981">
    <property type="term" value="F:DNA-binding transcription factor activity, RNA polymerase II-specific"/>
    <property type="evidence" value="ECO:0007669"/>
    <property type="project" value="InterPro"/>
</dbReference>
<dbReference type="GO" id="GO:0008270">
    <property type="term" value="F:zinc ion binding"/>
    <property type="evidence" value="ECO:0007669"/>
    <property type="project" value="InterPro"/>
</dbReference>
<reference evidence="4" key="2">
    <citation type="submission" date="2023-05" db="EMBL/GenBank/DDBJ databases">
        <authorList>
            <consortium name="Lawrence Berkeley National Laboratory"/>
            <person name="Steindorff A."/>
            <person name="Hensen N."/>
            <person name="Bonometti L."/>
            <person name="Westerberg I."/>
            <person name="Brannstrom I.O."/>
            <person name="Guillou S."/>
            <person name="Cros-Aarteil S."/>
            <person name="Calhoun S."/>
            <person name="Haridas S."/>
            <person name="Kuo A."/>
            <person name="Mondo S."/>
            <person name="Pangilinan J."/>
            <person name="Riley R."/>
            <person name="Labutti K."/>
            <person name="Andreopoulos B."/>
            <person name="Lipzen A."/>
            <person name="Chen C."/>
            <person name="Yanf M."/>
            <person name="Daum C."/>
            <person name="Ng V."/>
            <person name="Clum A."/>
            <person name="Ohm R."/>
            <person name="Martin F."/>
            <person name="Silar P."/>
            <person name="Natvig D."/>
            <person name="Lalanne C."/>
            <person name="Gautier V."/>
            <person name="Ament-Velasquez S.L."/>
            <person name="Kruys A."/>
            <person name="Hutchinson M.I."/>
            <person name="Powell A.J."/>
            <person name="Barry K."/>
            <person name="Miller A.N."/>
            <person name="Grigoriev I.V."/>
            <person name="Debuchy R."/>
            <person name="Gladieux P."/>
            <person name="Thoren M.H."/>
            <person name="Johannesson H."/>
        </authorList>
    </citation>
    <scope>NUCLEOTIDE SEQUENCE</scope>
    <source>
        <strain evidence="4">CBS 757.83</strain>
    </source>
</reference>
<dbReference type="PANTHER" id="PTHR38791:SF13">
    <property type="entry name" value="ZN(2)-C6 FUNGAL-TYPE DOMAIN-CONTAINING PROTEIN"/>
    <property type="match status" value="1"/>
</dbReference>
<dbReference type="CDD" id="cd00067">
    <property type="entry name" value="GAL4"/>
    <property type="match status" value="1"/>
</dbReference>
<evidence type="ECO:0000313" key="5">
    <source>
        <dbReference type="Proteomes" id="UP001305647"/>
    </source>
</evidence>
<proteinExistence type="predicted"/>
<dbReference type="InterPro" id="IPR053175">
    <property type="entry name" value="DHMBA_Reg_Transcription_Factor"/>
</dbReference>
<organism evidence="4 5">
    <name type="scientific">Parathielavia hyrcaniae</name>
    <dbReference type="NCBI Taxonomy" id="113614"/>
    <lineage>
        <taxon>Eukaryota</taxon>
        <taxon>Fungi</taxon>
        <taxon>Dikarya</taxon>
        <taxon>Ascomycota</taxon>
        <taxon>Pezizomycotina</taxon>
        <taxon>Sordariomycetes</taxon>
        <taxon>Sordariomycetidae</taxon>
        <taxon>Sordariales</taxon>
        <taxon>Chaetomiaceae</taxon>
        <taxon>Parathielavia</taxon>
    </lineage>
</organism>
<dbReference type="Proteomes" id="UP001305647">
    <property type="component" value="Unassembled WGS sequence"/>
</dbReference>
<dbReference type="Gene3D" id="4.10.240.10">
    <property type="entry name" value="Zn(2)-C6 fungal-type DNA-binding domain"/>
    <property type="match status" value="1"/>
</dbReference>
<protein>
    <recommendedName>
        <fullName evidence="3">Zn(2)-C6 fungal-type domain-containing protein</fullName>
    </recommendedName>
</protein>
<evidence type="ECO:0000313" key="4">
    <source>
        <dbReference type="EMBL" id="KAK4101794.1"/>
    </source>
</evidence>
<dbReference type="SUPFAM" id="SSF57701">
    <property type="entry name" value="Zn2/Cys6 DNA-binding domain"/>
    <property type="match status" value="1"/>
</dbReference>
<accession>A0AAN6Q3X0</accession>
<dbReference type="PROSITE" id="PS50048">
    <property type="entry name" value="ZN2_CY6_FUNGAL_2"/>
    <property type="match status" value="1"/>
</dbReference>
<feature type="domain" description="Zn(2)-C6 fungal-type" evidence="3">
    <location>
        <begin position="10"/>
        <end position="38"/>
    </location>
</feature>
<feature type="region of interest" description="Disordered" evidence="2">
    <location>
        <begin position="52"/>
        <end position="72"/>
    </location>
</feature>
<gene>
    <name evidence="4" type="ORF">N658DRAFT_515560</name>
</gene>
<dbReference type="InterPro" id="IPR021858">
    <property type="entry name" value="Fun_TF"/>
</dbReference>
<evidence type="ECO:0000256" key="2">
    <source>
        <dbReference type="SAM" id="MobiDB-lite"/>
    </source>
</evidence>
<keyword evidence="5" id="KW-1185">Reference proteome</keyword>
<dbReference type="InterPro" id="IPR001138">
    <property type="entry name" value="Zn2Cys6_DnaBD"/>
</dbReference>
<dbReference type="Pfam" id="PF00172">
    <property type="entry name" value="Zn_clus"/>
    <property type="match status" value="1"/>
</dbReference>
<comment type="caution">
    <text evidence="4">The sequence shown here is derived from an EMBL/GenBank/DDBJ whole genome shotgun (WGS) entry which is preliminary data.</text>
</comment>
<evidence type="ECO:0000259" key="3">
    <source>
        <dbReference type="PROSITE" id="PS50048"/>
    </source>
</evidence>
<name>A0AAN6Q3X0_9PEZI</name>
<keyword evidence="1" id="KW-0539">Nucleus</keyword>
<evidence type="ECO:0000256" key="1">
    <source>
        <dbReference type="ARBA" id="ARBA00023242"/>
    </source>
</evidence>
<dbReference type="AlphaFoldDB" id="A0AAN6Q3X0"/>
<dbReference type="Pfam" id="PF11951">
    <property type="entry name" value="Fungal_trans_2"/>
    <property type="match status" value="1"/>
</dbReference>
<dbReference type="EMBL" id="MU863633">
    <property type="protein sequence ID" value="KAK4101794.1"/>
    <property type="molecule type" value="Genomic_DNA"/>
</dbReference>
<dbReference type="InterPro" id="IPR036864">
    <property type="entry name" value="Zn2-C6_fun-type_DNA-bd_sf"/>
</dbReference>
<sequence>MVYGGKPSRGCRTCRARRIKCDEGKPTCKRCEKSRRECGGYRPEFEIVHRDQTGSTLRRLRKTTSPHQQQPTDSLPLVFVREEPQPWRRQSLTPPPVSALAVPLAHRASCHFASNFILLSAGAAPHGFMEYLLPLMDTEPRSSALRHAFNACAFALLGNRATADGVNLPQLSLKEHTLALAQTHMALGHSTLPNADSTLAAVLMLCLYESITAKKESRMLAWRSHIDGAINIVRARGREEMCKTRVGNLLFTAVRHHLVSRVLSSGLPLPFGSDWWMAGGDTSSVFATCQRFSLSYSELRVEANHLLANAIRTPELRFQAQQLAKRADALADGIAAWLASIPGEFLFHTICWVSEHDIDVSRRNGGYGEMEVFPGRVDVYPDFVTAMAWNSGRVTRLLLASLTIRITAWLYAPADYRMTAEYEASKRVCESIIPDIMASVPYHLGWHMNGKTLGTPGLSAFACGEEGSHKALPSLFLLWSLTVIKNTDFSTENQRAWAKGRLRFIAEEVGLKYAHIVNEVSPLHEGMVIADGSS</sequence>
<dbReference type="PANTHER" id="PTHR38791">
    <property type="entry name" value="ZN(II)2CYS6 TRANSCRIPTION FACTOR (EUROFUNG)-RELATED-RELATED"/>
    <property type="match status" value="1"/>
</dbReference>